<proteinExistence type="predicted"/>
<accession>A0ACC1SEP9</accession>
<comment type="caution">
    <text evidence="1">The sequence shown here is derived from an EMBL/GenBank/DDBJ whole genome shotgun (WGS) entry which is preliminary data.</text>
</comment>
<protein>
    <submittedName>
        <fullName evidence="1">Uncharacterized protein</fullName>
    </submittedName>
</protein>
<dbReference type="Proteomes" id="UP001148662">
    <property type="component" value="Unassembled WGS sequence"/>
</dbReference>
<reference evidence="1" key="1">
    <citation type="submission" date="2022-07" db="EMBL/GenBank/DDBJ databases">
        <title>Genome Sequence of Phlebia brevispora.</title>
        <authorList>
            <person name="Buettner E."/>
        </authorList>
    </citation>
    <scope>NUCLEOTIDE SEQUENCE</scope>
    <source>
        <strain evidence="1">MPL23</strain>
    </source>
</reference>
<dbReference type="EMBL" id="JANHOG010001372">
    <property type="protein sequence ID" value="KAJ3538174.1"/>
    <property type="molecule type" value="Genomic_DNA"/>
</dbReference>
<sequence length="785" mass="87529">MYPKLVALDTDGTIFTGRLDEKVWGKGPKASPKLADNIKRVDDFTLQDKSNPAIQIHLCKDIPRIVTDILEHGASLAIVSRNTSKALCDRALYYFKAKNPKTGNRESIIELVRYDEVVDQPITAHFKRIHGWSEYDYADMVRVIVENCPTRTGLTWEIYSRGIERWRRQSTSDDSSTSTVLNISHFNDVYQVSEQKISFGDKRETIDVTKFATLLNDINAKWEDKGDGRGKNGLVVFSGDLFSPSVESSVTHGKHMPAIVNGLGIDISIVGNHEFDFGYPKLKELIKETKFPWLLSNIVDTNTGNVPEPMKEFHILERAGVRIGLIGLVEKDWIPLITGWPEYFQYKDMAEVGRNLSVKLRDPAGEFKCDFIIALTHSRIPNDIKLARALFALSPAAQATKNIASEHGVDLLLGGHDHVYWISKGVTGWDGFDLNTSQTDAQDDQGDVLIVKSGTDFQDLSEVVLTLKPTPAGSVRKQVIHEIKGVRHVTRGDIPVNEALKAIVTNELRLIDASMSEPICITEVQLDVRSSEIRVHESAIGNWIADCIRQAYDEKLINQGYGKTDGVIAVTGDFRGDKVYEPGPLTLGDLITILPFPDPTVVVELDANALWDALEAGLSKLPKLEGRFPALSGLRVTFDSSREAGDRVLGVWLLDSTKVGPDGKPELVDKEKVLRTSMRKYLIMCGEYMAQGGDGYDALKGKKLVIPAENGEPKSALIRDFLSGAQFLNKKMGEKPGSRFMNMQPKTCDIIDGFENQLKLELSHLPLKLPETLPKVRFRHRRHSF</sequence>
<name>A0ACC1SEP9_9APHY</name>
<gene>
    <name evidence="1" type="ORF">NM688_g6557</name>
</gene>
<evidence type="ECO:0000313" key="1">
    <source>
        <dbReference type="EMBL" id="KAJ3538174.1"/>
    </source>
</evidence>
<evidence type="ECO:0000313" key="2">
    <source>
        <dbReference type="Proteomes" id="UP001148662"/>
    </source>
</evidence>
<keyword evidence="2" id="KW-1185">Reference proteome</keyword>
<organism evidence="1 2">
    <name type="scientific">Phlebia brevispora</name>
    <dbReference type="NCBI Taxonomy" id="194682"/>
    <lineage>
        <taxon>Eukaryota</taxon>
        <taxon>Fungi</taxon>
        <taxon>Dikarya</taxon>
        <taxon>Basidiomycota</taxon>
        <taxon>Agaricomycotina</taxon>
        <taxon>Agaricomycetes</taxon>
        <taxon>Polyporales</taxon>
        <taxon>Meruliaceae</taxon>
        <taxon>Phlebia</taxon>
    </lineage>
</organism>